<dbReference type="EMBL" id="FLUN01000001">
    <property type="protein sequence ID" value="SBV98565.1"/>
    <property type="molecule type" value="Genomic_DNA"/>
</dbReference>
<reference evidence="1" key="1">
    <citation type="submission" date="2016-04" db="EMBL/GenBank/DDBJ databases">
        <authorList>
            <person name="Evans L.H."/>
            <person name="Alamgir A."/>
            <person name="Owens N."/>
            <person name="Weber N.D."/>
            <person name="Virtaneva K."/>
            <person name="Barbian K."/>
            <person name="Babar A."/>
            <person name="Rosenke K."/>
        </authorList>
    </citation>
    <scope>NUCLEOTIDE SEQUENCE</scope>
    <source>
        <strain evidence="1">86</strain>
    </source>
</reference>
<proteinExistence type="predicted"/>
<organism evidence="1">
    <name type="scientific">uncultured Eubacteriales bacterium</name>
    <dbReference type="NCBI Taxonomy" id="172733"/>
    <lineage>
        <taxon>Bacteria</taxon>
        <taxon>Bacillati</taxon>
        <taxon>Bacillota</taxon>
        <taxon>Clostridia</taxon>
        <taxon>Eubacteriales</taxon>
        <taxon>environmental samples</taxon>
    </lineage>
</organism>
<protein>
    <submittedName>
        <fullName evidence="1">Uncharacterized protein</fullName>
    </submittedName>
</protein>
<accession>A0A212JH42</accession>
<evidence type="ECO:0000313" key="1">
    <source>
        <dbReference type="EMBL" id="SBV98565.1"/>
    </source>
</evidence>
<name>A0A212JH42_9FIRM</name>
<gene>
    <name evidence="1" type="ORF">KL86CLO1_11058</name>
</gene>
<dbReference type="AlphaFoldDB" id="A0A212JH42"/>
<sequence>MPLPKGVNLRNRSLCLYHQKRERKDTKATTRLPVAVRYSAILLPAPVALCMDLGKKKKTCTSDVKQNMNGSTLFQYCKVCLTSNM</sequence>